<dbReference type="AlphaFoldDB" id="A0A6P6RR74"/>
<keyword evidence="2" id="KW-1185">Reference proteome</keyword>
<dbReference type="GeneID" id="113146446"/>
<feature type="region of interest" description="Disordered" evidence="1">
    <location>
        <begin position="159"/>
        <end position="188"/>
    </location>
</feature>
<name>A0A6P6RR74_9EIME</name>
<proteinExistence type="predicted"/>
<evidence type="ECO:0000313" key="2">
    <source>
        <dbReference type="Proteomes" id="UP000515125"/>
    </source>
</evidence>
<accession>A0A6P6RR74</accession>
<reference evidence="3" key="1">
    <citation type="submission" date="2025-08" db="UniProtKB">
        <authorList>
            <consortium name="RefSeq"/>
        </authorList>
    </citation>
    <scope>IDENTIFICATION</scope>
</reference>
<protein>
    <submittedName>
        <fullName evidence="3">Uncharacterized protein LOC113146446</fullName>
    </submittedName>
</protein>
<sequence>MVASAHCLQRDGEQNAWTDAAEFDSSIRWARVSDPDLKSYILDKRQQTFRADSELREVEFTVGGEAWISTRNLPDVSICSKLGHRYCGPILIVYQVRKVADSGAASATYGVDYTVTDKSEGDSLLYLLRERGKPEDHATWKQTQPYKLPASLLAWQRNNSSDPDRKLAVDPADRAPDGRQGAKAACKTNESVVQNNTVARFEQRNKDINGYFQTEKVSKN</sequence>
<dbReference type="RefSeq" id="XP_026189610.1">
    <property type="nucleotide sequence ID" value="XM_026333825.1"/>
</dbReference>
<organism evidence="2 3">
    <name type="scientific">Cyclospora cayetanensis</name>
    <dbReference type="NCBI Taxonomy" id="88456"/>
    <lineage>
        <taxon>Eukaryota</taxon>
        <taxon>Sar</taxon>
        <taxon>Alveolata</taxon>
        <taxon>Apicomplexa</taxon>
        <taxon>Conoidasida</taxon>
        <taxon>Coccidia</taxon>
        <taxon>Eucoccidiorida</taxon>
        <taxon>Eimeriorina</taxon>
        <taxon>Eimeriidae</taxon>
        <taxon>Cyclospora</taxon>
    </lineage>
</organism>
<evidence type="ECO:0000256" key="1">
    <source>
        <dbReference type="SAM" id="MobiDB-lite"/>
    </source>
</evidence>
<dbReference type="Proteomes" id="UP000515125">
    <property type="component" value="Unplaced"/>
</dbReference>
<gene>
    <name evidence="3" type="primary">LOC113146446</name>
</gene>
<feature type="compositionally biased region" description="Basic and acidic residues" evidence="1">
    <location>
        <begin position="162"/>
        <end position="177"/>
    </location>
</feature>
<evidence type="ECO:0000313" key="3">
    <source>
        <dbReference type="RefSeq" id="XP_026189610.1"/>
    </source>
</evidence>